<accession>K5DI25</accession>
<sequence length="533" mass="60576">MAFRYFVCILFSLYFLPVFCWGRVVKIGNNTDVQEQFIEDSVVYIVSSNIDLKGKTLSIPENSVLKFTGKGSFNNGIVKGENTVVEGLVRVRFSNVQFTGSFNLSSFSYIAFGEYTDDTKLLQAMFDLLFLSRGKCTLWLEKKRIYNVDSDTKCYAHAIYEYNDVKQKKINGNEAIINDLRSRSKMGYKTYDGVFLFSNCHDIKINNLNYQNLNEDYMEICEGGILRYKAGIENQIGYVGSSFILLQNDCSNIDISSDIVGARYGVKSGSYSMFWLCGSYGLKNSKLNIRANRTGYPVAIEVGDSLDIFVHSVTHHRAAYLCGITNSNIEIEAKDIYIAPFHCLLSDTHYSKGDSINPLFKSCSNLNVKFTELGSTIATNGDCYCIGFQTYNNKPFFSRTKKLIWENININVKKAAQSDVVGLFCLSRNYPNNFQEPLGFNDEYRNILVVAEDMFPTNQYCFRVRVNEYGVYDNIHFEVKAPHAAVIYDNCSDYSFDLTKVNVSQIYYSGKVRKKKSSNAKLIQSTLKNFVCL</sequence>
<protein>
    <submittedName>
        <fullName evidence="1">Uncharacterized protein</fullName>
    </submittedName>
</protein>
<dbReference type="RefSeq" id="WP_007761154.1">
    <property type="nucleotide sequence ID" value="NZ_AKBZ01000008.1"/>
</dbReference>
<proteinExistence type="predicted"/>
<dbReference type="AlphaFoldDB" id="K5DI25"/>
<reference evidence="1 2" key="1">
    <citation type="submission" date="2012-02" db="EMBL/GenBank/DDBJ databases">
        <title>The Genome Sequence of Bacteroides finegoldii CL09T03C10.</title>
        <authorList>
            <consortium name="The Broad Institute Genome Sequencing Platform"/>
            <person name="Earl A."/>
            <person name="Ward D."/>
            <person name="Feldgarden M."/>
            <person name="Gevers D."/>
            <person name="Zitomersky N.L."/>
            <person name="Coyne M.J."/>
            <person name="Comstock L.E."/>
            <person name="Young S.K."/>
            <person name="Zeng Q."/>
            <person name="Gargeya S."/>
            <person name="Fitzgerald M."/>
            <person name="Haas B."/>
            <person name="Abouelleil A."/>
            <person name="Alvarado L."/>
            <person name="Arachchi H.M."/>
            <person name="Berlin A."/>
            <person name="Chapman S.B."/>
            <person name="Gearin G."/>
            <person name="Goldberg J."/>
            <person name="Griggs A."/>
            <person name="Gujja S."/>
            <person name="Hansen M."/>
            <person name="Heiman D."/>
            <person name="Howarth C."/>
            <person name="Larimer J."/>
            <person name="Lui A."/>
            <person name="MacDonald P.J.P."/>
            <person name="McCowen C."/>
            <person name="Montmayeur A."/>
            <person name="Murphy C."/>
            <person name="Neiman D."/>
            <person name="Pearson M."/>
            <person name="Priest M."/>
            <person name="Roberts A."/>
            <person name="Saif S."/>
            <person name="Shea T."/>
            <person name="Sisk P."/>
            <person name="Stolte C."/>
            <person name="Sykes S."/>
            <person name="Wortman J."/>
            <person name="Nusbaum C."/>
            <person name="Birren B."/>
        </authorList>
    </citation>
    <scope>NUCLEOTIDE SEQUENCE [LARGE SCALE GENOMIC DNA]</scope>
    <source>
        <strain evidence="1 2">CL09T03C10</strain>
    </source>
</reference>
<evidence type="ECO:0000313" key="2">
    <source>
        <dbReference type="Proteomes" id="UP000007995"/>
    </source>
</evidence>
<dbReference type="Proteomes" id="UP000007995">
    <property type="component" value="Unassembled WGS sequence"/>
</dbReference>
<dbReference type="EMBL" id="AGXW01000002">
    <property type="protein sequence ID" value="EKJ92598.1"/>
    <property type="molecule type" value="Genomic_DNA"/>
</dbReference>
<dbReference type="OrthoDB" id="1081538at2"/>
<name>K5DI25_9BACE</name>
<evidence type="ECO:0000313" key="1">
    <source>
        <dbReference type="EMBL" id="EKJ92598.1"/>
    </source>
</evidence>
<dbReference type="HOGENOM" id="CLU_510623_0_0_10"/>
<gene>
    <name evidence="1" type="ORF">HMPREF1057_01433</name>
</gene>
<organism evidence="1 2">
    <name type="scientific">Bacteroides finegoldii CL09T03C10</name>
    <dbReference type="NCBI Taxonomy" id="997888"/>
    <lineage>
        <taxon>Bacteria</taxon>
        <taxon>Pseudomonadati</taxon>
        <taxon>Bacteroidota</taxon>
        <taxon>Bacteroidia</taxon>
        <taxon>Bacteroidales</taxon>
        <taxon>Bacteroidaceae</taxon>
        <taxon>Bacteroides</taxon>
    </lineage>
</organism>
<comment type="caution">
    <text evidence="1">The sequence shown here is derived from an EMBL/GenBank/DDBJ whole genome shotgun (WGS) entry which is preliminary data.</text>
</comment>